<feature type="non-terminal residue" evidence="1">
    <location>
        <position position="1"/>
    </location>
</feature>
<organism evidence="1">
    <name type="scientific">marine metagenome</name>
    <dbReference type="NCBI Taxonomy" id="408172"/>
    <lineage>
        <taxon>unclassified sequences</taxon>
        <taxon>metagenomes</taxon>
        <taxon>ecological metagenomes</taxon>
    </lineage>
</organism>
<name>A0A383E428_9ZZZZ</name>
<dbReference type="EMBL" id="UINC01222196">
    <property type="protein sequence ID" value="SVE50868.1"/>
    <property type="molecule type" value="Genomic_DNA"/>
</dbReference>
<evidence type="ECO:0000313" key="1">
    <source>
        <dbReference type="EMBL" id="SVE50868.1"/>
    </source>
</evidence>
<dbReference type="Pfam" id="PF09491">
    <property type="entry name" value="RE_AlwI"/>
    <property type="match status" value="1"/>
</dbReference>
<proteinExistence type="predicted"/>
<reference evidence="1" key="1">
    <citation type="submission" date="2018-05" db="EMBL/GenBank/DDBJ databases">
        <authorList>
            <person name="Lanie J.A."/>
            <person name="Ng W.-L."/>
            <person name="Kazmierczak K.M."/>
            <person name="Andrzejewski T.M."/>
            <person name="Davidsen T.M."/>
            <person name="Wayne K.J."/>
            <person name="Tettelin H."/>
            <person name="Glass J.I."/>
            <person name="Rusch D."/>
            <person name="Podicherti R."/>
            <person name="Tsui H.-C.T."/>
            <person name="Winkler M.E."/>
        </authorList>
    </citation>
    <scope>NUCLEOTIDE SEQUENCE</scope>
</reference>
<dbReference type="AlphaFoldDB" id="A0A383E428"/>
<protein>
    <submittedName>
        <fullName evidence="1">Uncharacterized protein</fullName>
    </submittedName>
</protein>
<sequence>KVREKYHVERLKDIIYKEDIAAGRFGKRQDPTGKATITSELVRRRKQNENDYTDTIIRFMRATGIFVASDRMRRLRINPRLRWKAVLIDKKVTELFKINKNFQDVEKFYSWFGNTDEPKLPWESIDGYQEEIKENLDHVNIILSTL</sequence>
<accession>A0A383E428</accession>
<gene>
    <name evidence="1" type="ORF">METZ01_LOCUS503722</name>
</gene>
<dbReference type="InterPro" id="IPR018573">
    <property type="entry name" value="Restrct_endonuc_II_AlwI"/>
</dbReference>